<evidence type="ECO:0000256" key="1">
    <source>
        <dbReference type="SAM" id="Phobius"/>
    </source>
</evidence>
<dbReference type="EMBL" id="NASK01000066">
    <property type="protein sequence ID" value="OTQ53156.1"/>
    <property type="molecule type" value="Genomic_DNA"/>
</dbReference>
<keyword evidence="1" id="KW-0472">Membrane</keyword>
<feature type="transmembrane region" description="Helical" evidence="1">
    <location>
        <begin position="12"/>
        <end position="27"/>
    </location>
</feature>
<dbReference type="Proteomes" id="UP000194968">
    <property type="component" value="Unassembled WGS sequence"/>
</dbReference>
<comment type="caution">
    <text evidence="2">The sequence shown here is derived from an EMBL/GenBank/DDBJ whole genome shotgun (WGS) entry which is preliminary data.</text>
</comment>
<organism evidence="2 3">
    <name type="scientific">Gilliamella apis</name>
    <dbReference type="NCBI Taxonomy" id="1970738"/>
    <lineage>
        <taxon>Bacteria</taxon>
        <taxon>Pseudomonadati</taxon>
        <taxon>Pseudomonadota</taxon>
        <taxon>Gammaproteobacteria</taxon>
        <taxon>Orbales</taxon>
        <taxon>Orbaceae</taxon>
        <taxon>Gilliamella</taxon>
    </lineage>
</organism>
<evidence type="ECO:0000313" key="2">
    <source>
        <dbReference type="EMBL" id="OTQ53156.1"/>
    </source>
</evidence>
<feature type="transmembrane region" description="Helical" evidence="1">
    <location>
        <begin position="151"/>
        <end position="171"/>
    </location>
</feature>
<keyword evidence="1" id="KW-0812">Transmembrane</keyword>
<protein>
    <submittedName>
        <fullName evidence="2">Uncharacterized protein</fullName>
    </submittedName>
</protein>
<name>A0A2C9XWD7_9GAMM</name>
<accession>A0A2C9XWD7</accession>
<dbReference type="RefSeq" id="WP_086319955.1">
    <property type="nucleotide sequence ID" value="NZ_NASD01000020.1"/>
</dbReference>
<feature type="transmembrane region" description="Helical" evidence="1">
    <location>
        <begin position="122"/>
        <end position="145"/>
    </location>
</feature>
<gene>
    <name evidence="2" type="ORF">B6D06_01370</name>
</gene>
<keyword evidence="1" id="KW-1133">Transmembrane helix</keyword>
<reference evidence="2 3" key="1">
    <citation type="submission" date="2017-03" db="EMBL/GenBank/DDBJ databases">
        <title>Comparative genomics of honeybee gut symbionts reveal geographically distinct and subgroup specific antibiotic resistance.</title>
        <authorList>
            <person name="Ludvigsen J."/>
            <person name="Porcellato D."/>
            <person name="Labee-Lund T.M."/>
            <person name="Amdam G.V."/>
            <person name="Rudi K."/>
        </authorList>
    </citation>
    <scope>NUCLEOTIDE SEQUENCE [LARGE SCALE GENOMIC DNA]</scope>
    <source>
        <strain evidence="2 3">A-4-12</strain>
    </source>
</reference>
<proteinExistence type="predicted"/>
<dbReference type="AlphaFoldDB" id="A0A2C9XWD7"/>
<dbReference type="OrthoDB" id="7058277at2"/>
<evidence type="ECO:0000313" key="3">
    <source>
        <dbReference type="Proteomes" id="UP000194968"/>
    </source>
</evidence>
<sequence length="228" mass="26818">MDLTQLLQDNWFNLFLIFTLSFVGFIYKKNTPKNYFDNIIKYADILEKTPQPNYQKDYLNNIKKKLIWEKVCFYKSGNINKERIAISLVNADKHNIIELLQLNQFTQYFAIKQNRITLLKPFLIKEVILSAAVCLFTFIMLITNLHTIFKSAWIINVIISLLTIFIMIFIVSQFAKGPLKRLNTYRLILKDSDFLNRANQEFTNILAENQELNESIVSQEVVNEESTE</sequence>